<dbReference type="OrthoDB" id="2758643at2759"/>
<reference evidence="2" key="1">
    <citation type="journal article" date="2018" name="Genome Biol. Evol.">
        <title>Genomics and development of Lentinus tigrinus, a white-rot wood-decaying mushroom with dimorphic fruiting bodies.</title>
        <authorList>
            <person name="Wu B."/>
            <person name="Xu Z."/>
            <person name="Knudson A."/>
            <person name="Carlson A."/>
            <person name="Chen N."/>
            <person name="Kovaka S."/>
            <person name="LaButti K."/>
            <person name="Lipzen A."/>
            <person name="Pennachio C."/>
            <person name="Riley R."/>
            <person name="Schakwitz W."/>
            <person name="Umezawa K."/>
            <person name="Ohm R.A."/>
            <person name="Grigoriev I.V."/>
            <person name="Nagy L.G."/>
            <person name="Gibbons J."/>
            <person name="Hibbett D."/>
        </authorList>
    </citation>
    <scope>NUCLEOTIDE SEQUENCE [LARGE SCALE GENOMIC DNA]</scope>
    <source>
        <strain evidence="2">ALCF2SS1-6</strain>
    </source>
</reference>
<name>A0A5C2SSM3_9APHY</name>
<proteinExistence type="predicted"/>
<feature type="compositionally biased region" description="Basic and acidic residues" evidence="1">
    <location>
        <begin position="425"/>
        <end position="435"/>
    </location>
</feature>
<evidence type="ECO:0000313" key="3">
    <source>
        <dbReference type="Proteomes" id="UP000313359"/>
    </source>
</evidence>
<feature type="region of interest" description="Disordered" evidence="1">
    <location>
        <begin position="472"/>
        <end position="493"/>
    </location>
</feature>
<keyword evidence="3" id="KW-1185">Reference proteome</keyword>
<dbReference type="AlphaFoldDB" id="A0A5C2SSM3"/>
<gene>
    <name evidence="2" type="ORF">L227DRAFT_608020</name>
</gene>
<dbReference type="Proteomes" id="UP000313359">
    <property type="component" value="Unassembled WGS sequence"/>
</dbReference>
<accession>A0A5C2SSM3</accession>
<evidence type="ECO:0000313" key="2">
    <source>
        <dbReference type="EMBL" id="RPD64356.1"/>
    </source>
</evidence>
<feature type="compositionally biased region" description="Acidic residues" evidence="1">
    <location>
        <begin position="413"/>
        <end position="424"/>
    </location>
</feature>
<feature type="region of interest" description="Disordered" evidence="1">
    <location>
        <begin position="403"/>
        <end position="438"/>
    </location>
</feature>
<dbReference type="EMBL" id="ML122254">
    <property type="protein sequence ID" value="RPD64356.1"/>
    <property type="molecule type" value="Genomic_DNA"/>
</dbReference>
<protein>
    <submittedName>
        <fullName evidence="2">Uncharacterized protein</fullName>
    </submittedName>
</protein>
<evidence type="ECO:0000256" key="1">
    <source>
        <dbReference type="SAM" id="MobiDB-lite"/>
    </source>
</evidence>
<dbReference type="SUPFAM" id="SSF52058">
    <property type="entry name" value="L domain-like"/>
    <property type="match status" value="1"/>
</dbReference>
<sequence>MEHSRLPIELCELVIDLVREPLPWWRRHELLQESTPRQFVKYTLVCFHWLPRARFLLYHTVAFESPVQVELFKRSITENPSLVDNVRELKLDPRSDIAYIPVVLLMRCLPYLRTLIWNFARQNAWAYPPRHHSLVARLPITDLAIRYPHAASNRTTWMETFRLIWSLDSLQRLHLFNWVPLDVTLSDMQQLNAIRPLRACANLKTVVLEGKDFFNFLPERVFGVSVTKLSLIFRMNPPISGIPHVAFLAQLRSLSLLKELYVWVEVSGKPGTDNSAIGGYIMPILQHLPPQDCLQTITIRLDGVGDHRRDLFLLELSTSKLDELLTRFTNLQSLCFRLPEWANSGDHYAQHWHTLLQSSLLKVPPKIISVVIDRDSRWGCWADDPDWDDPNWDWTKDHLVGELGDGAQHDENSSDEDYSDSDGSQEEHGSPHSHCDVVISSNRSGADFDVLVERQWRNLGLSKARERDLPWNDSSQWSMPPSVITPQGGHEAHTDSQIYQRFLFGS</sequence>
<organism evidence="2 3">
    <name type="scientific">Lentinus tigrinus ALCF2SS1-6</name>
    <dbReference type="NCBI Taxonomy" id="1328759"/>
    <lineage>
        <taxon>Eukaryota</taxon>
        <taxon>Fungi</taxon>
        <taxon>Dikarya</taxon>
        <taxon>Basidiomycota</taxon>
        <taxon>Agaricomycotina</taxon>
        <taxon>Agaricomycetes</taxon>
        <taxon>Polyporales</taxon>
        <taxon>Polyporaceae</taxon>
        <taxon>Lentinus</taxon>
    </lineage>
</organism>